<accession>A0A068S5E3</accession>
<keyword evidence="4" id="KW-1185">Reference proteome</keyword>
<evidence type="ECO:0000313" key="3">
    <source>
        <dbReference type="EMBL" id="CDH56491.1"/>
    </source>
</evidence>
<protein>
    <submittedName>
        <fullName evidence="3">Alpha beta hydrolase fold-3 domain-containingprotein</fullName>
    </submittedName>
</protein>
<name>A0A068S5E3_9FUNG</name>
<dbReference type="Pfam" id="PF07859">
    <property type="entry name" value="Abhydrolase_3"/>
    <property type="match status" value="1"/>
</dbReference>
<dbReference type="InterPro" id="IPR050300">
    <property type="entry name" value="GDXG_lipolytic_enzyme"/>
</dbReference>
<evidence type="ECO:0000259" key="2">
    <source>
        <dbReference type="Pfam" id="PF07859"/>
    </source>
</evidence>
<gene>
    <name evidence="3" type="ORF">LCOR_07533.1</name>
</gene>
<evidence type="ECO:0000313" key="4">
    <source>
        <dbReference type="Proteomes" id="UP000027586"/>
    </source>
</evidence>
<dbReference type="Gene3D" id="3.40.50.1820">
    <property type="entry name" value="alpha/beta hydrolase"/>
    <property type="match status" value="1"/>
</dbReference>
<organism evidence="3 4">
    <name type="scientific">Lichtheimia corymbifera JMRC:FSU:9682</name>
    <dbReference type="NCBI Taxonomy" id="1263082"/>
    <lineage>
        <taxon>Eukaryota</taxon>
        <taxon>Fungi</taxon>
        <taxon>Fungi incertae sedis</taxon>
        <taxon>Mucoromycota</taxon>
        <taxon>Mucoromycotina</taxon>
        <taxon>Mucoromycetes</taxon>
        <taxon>Mucorales</taxon>
        <taxon>Lichtheimiaceae</taxon>
        <taxon>Lichtheimia</taxon>
    </lineage>
</organism>
<dbReference type="PANTHER" id="PTHR48081">
    <property type="entry name" value="AB HYDROLASE SUPERFAMILY PROTEIN C4A8.06C"/>
    <property type="match status" value="1"/>
</dbReference>
<proteinExistence type="predicted"/>
<dbReference type="VEuPathDB" id="FungiDB:LCOR_07533.1"/>
<keyword evidence="1 3" id="KW-0378">Hydrolase</keyword>
<dbReference type="AlphaFoldDB" id="A0A068S5E3"/>
<dbReference type="Proteomes" id="UP000027586">
    <property type="component" value="Unassembled WGS sequence"/>
</dbReference>
<sequence>MCAATTLAPDSFLHGVPGIRPVIIGLFCAFVLTKSGRKLAAHVILGNIRKSLLLLPLRTRCQIIKRIFTLPISHGRRAMNQSTHPFGYQWDTIIKVDRDDVKGHWIIPKANEHGGLKWAENTANDADLVIMYVHGGGFRLGNSLMYMSSFLHMIDRLQKVHGIRARIFSVEYRMYPEQQWPVSRQDCEKAYSYLVRDLQLDPSKIIIGGDSAGGHVTATLLLSIRDQLQSKEVVSMSSIARLPLPMPRGAVMISPWANMESDSPTYTTNASKDCLPFKPGDRHGWLFPNFDTMSKDEQDAMLKDPYVSPMYGNYEGVCPVLVTIGGEEVFAHDIEQLIERLKENKVKVDVVSRPDTVHIWAIERFLTQNEKIWLEGINKIVDWCASAIHQ</sequence>
<feature type="domain" description="Alpha/beta hydrolase fold-3" evidence="2">
    <location>
        <begin position="130"/>
        <end position="360"/>
    </location>
</feature>
<dbReference type="SUPFAM" id="SSF53474">
    <property type="entry name" value="alpha/beta-Hydrolases"/>
    <property type="match status" value="1"/>
</dbReference>
<dbReference type="InterPro" id="IPR013094">
    <property type="entry name" value="AB_hydrolase_3"/>
</dbReference>
<evidence type="ECO:0000256" key="1">
    <source>
        <dbReference type="ARBA" id="ARBA00022801"/>
    </source>
</evidence>
<dbReference type="InterPro" id="IPR029058">
    <property type="entry name" value="AB_hydrolase_fold"/>
</dbReference>
<dbReference type="PANTHER" id="PTHR48081:SF8">
    <property type="entry name" value="ALPHA_BETA HYDROLASE FOLD-3 DOMAIN-CONTAINING PROTEIN-RELATED"/>
    <property type="match status" value="1"/>
</dbReference>
<dbReference type="EMBL" id="CBTN010000038">
    <property type="protein sequence ID" value="CDH56491.1"/>
    <property type="molecule type" value="Genomic_DNA"/>
</dbReference>
<dbReference type="OrthoDB" id="408631at2759"/>
<comment type="caution">
    <text evidence="3">The sequence shown here is derived from an EMBL/GenBank/DDBJ whole genome shotgun (WGS) entry which is preliminary data.</text>
</comment>
<dbReference type="GO" id="GO:0016787">
    <property type="term" value="F:hydrolase activity"/>
    <property type="evidence" value="ECO:0007669"/>
    <property type="project" value="UniProtKB-KW"/>
</dbReference>
<reference evidence="3" key="1">
    <citation type="submission" date="2013-08" db="EMBL/GenBank/DDBJ databases">
        <title>Gene expansion shapes genome architecture in the human pathogen Lichtheimia corymbifera: an evolutionary genomics analysis in the ancient terrestrial Mucorales (Mucoromycotina).</title>
        <authorList>
            <person name="Schwartze V.U."/>
            <person name="Winter S."/>
            <person name="Shelest E."/>
            <person name="Marcet-Houben M."/>
            <person name="Horn F."/>
            <person name="Wehner S."/>
            <person name="Hoffmann K."/>
            <person name="Riege K."/>
            <person name="Sammeth M."/>
            <person name="Nowrousian M."/>
            <person name="Valiante V."/>
            <person name="Linde J."/>
            <person name="Jacobsen I.D."/>
            <person name="Marz M."/>
            <person name="Brakhage A.A."/>
            <person name="Gabaldon T."/>
            <person name="Bocker S."/>
            <person name="Voigt K."/>
        </authorList>
    </citation>
    <scope>NUCLEOTIDE SEQUENCE [LARGE SCALE GENOMIC DNA]</scope>
    <source>
        <strain evidence="3">FSU 9682</strain>
    </source>
</reference>
<dbReference type="STRING" id="1263082.A0A068S5E3"/>